<dbReference type="Proteomes" id="UP000182057">
    <property type="component" value="Unassembled WGS sequence"/>
</dbReference>
<dbReference type="EMBL" id="FMMM01000026">
    <property type="protein sequence ID" value="SCQ19551.1"/>
    <property type="molecule type" value="Genomic_DNA"/>
</dbReference>
<evidence type="ECO:0000313" key="3">
    <source>
        <dbReference type="Proteomes" id="UP000182057"/>
    </source>
</evidence>
<evidence type="ECO:0000313" key="1">
    <source>
        <dbReference type="EMBL" id="PDP44871.1"/>
    </source>
</evidence>
<organism evidence="2 3">
    <name type="scientific">Tannerella forsythia</name>
    <name type="common">Bacteroides forsythus</name>
    <dbReference type="NCBI Taxonomy" id="28112"/>
    <lineage>
        <taxon>Bacteria</taxon>
        <taxon>Pseudomonadati</taxon>
        <taxon>Bacteroidota</taxon>
        <taxon>Bacteroidia</taxon>
        <taxon>Bacteroidales</taxon>
        <taxon>Tannerellaceae</taxon>
        <taxon>Tannerella</taxon>
    </lineage>
</organism>
<dbReference type="Proteomes" id="UP000219259">
    <property type="component" value="Unassembled WGS sequence"/>
</dbReference>
<proteinExistence type="predicted"/>
<accession>A0A1D3UHH8</accession>
<evidence type="ECO:0000313" key="4">
    <source>
        <dbReference type="Proteomes" id="UP000219259"/>
    </source>
</evidence>
<evidence type="ECO:0000313" key="2">
    <source>
        <dbReference type="EMBL" id="SCQ19551.1"/>
    </source>
</evidence>
<gene>
    <name evidence="1" type="ORF">CLI86_01840</name>
    <name evidence="2" type="ORF">TFUB20_00743</name>
</gene>
<reference evidence="1 4" key="2">
    <citation type="submission" date="2017-09" db="EMBL/GenBank/DDBJ databases">
        <title>Phase variable restriction modification systems are present in the genome sequences of periodontal pathogens Prevotella intermedia, Tannerella forsythia and Porphyromonas gingivalis.</title>
        <authorList>
            <person name="Haigh R.D."/>
            <person name="Crawford L."/>
            <person name="Ralph J."/>
            <person name="Wanford J."/>
            <person name="Vartoukian S.R."/>
            <person name="Hijazib K."/>
            <person name="Wade W."/>
            <person name="Oggioni M.R."/>
        </authorList>
    </citation>
    <scope>NUCLEOTIDE SEQUENCE [LARGE SCALE GENOMIC DNA]</scope>
    <source>
        <strain evidence="1 4">WW11663</strain>
    </source>
</reference>
<reference evidence="2 3" key="1">
    <citation type="submission" date="2016-09" db="EMBL/GenBank/DDBJ databases">
        <authorList>
            <person name="Capua I."/>
            <person name="De Benedictis P."/>
            <person name="Joannis T."/>
            <person name="Lombin L.H."/>
            <person name="Cattoli G."/>
        </authorList>
    </citation>
    <scope>NUCLEOTIDE SEQUENCE [LARGE SCALE GENOMIC DNA]</scope>
    <source>
        <strain evidence="2 3">UB20</strain>
    </source>
</reference>
<dbReference type="AlphaFoldDB" id="A0A1D3UHH8"/>
<name>A0A1D3UHH8_TANFO</name>
<dbReference type="EMBL" id="NSLJ01000003">
    <property type="protein sequence ID" value="PDP44871.1"/>
    <property type="molecule type" value="Genomic_DNA"/>
</dbReference>
<dbReference type="OrthoDB" id="1118012at2"/>
<sequence>MEKKIWLLCGWMLLLSACGREKEAKAGLERARVLYEERQFAAAKNAIDTLRIRYPEEVAVLKESLTLMRLVERGESERNIAFCDSMIPIRAEEAEAMKKNFVLEKDTVYEDVGHYVWKQKTVERNVERSYIRCGVDEKGEIYLASVFFGRAPLNHTGLKFCTPDGAYAETASVPYDGGVNYRFKDLGNTTEIVTYKAENGIDAIKFICGLDDKARVKAEYTGGKPFSLMLSNDDKKAIRATFELAVILSDLEKMRREKEKSMKKITYIDQKLGSGEMLKKN</sequence>
<dbReference type="RefSeq" id="WP_074449561.1">
    <property type="nucleotide sequence ID" value="NZ_CALHNL010000087.1"/>
</dbReference>
<dbReference type="PROSITE" id="PS51257">
    <property type="entry name" value="PROKAR_LIPOPROTEIN"/>
    <property type="match status" value="1"/>
</dbReference>
<protein>
    <recommendedName>
        <fullName evidence="5">Lipoprotein</fullName>
    </recommendedName>
</protein>
<evidence type="ECO:0008006" key="5">
    <source>
        <dbReference type="Google" id="ProtNLM"/>
    </source>
</evidence>